<dbReference type="PROSITE" id="PS50082">
    <property type="entry name" value="WD_REPEATS_2"/>
    <property type="match status" value="8"/>
</dbReference>
<evidence type="ECO:0000256" key="1">
    <source>
        <dbReference type="ARBA" id="ARBA00022574"/>
    </source>
</evidence>
<dbReference type="PRINTS" id="PR00320">
    <property type="entry name" value="GPROTEINBRPT"/>
</dbReference>
<protein>
    <submittedName>
        <fullName evidence="6">Putative wd40 domain protein</fullName>
    </submittedName>
</protein>
<dbReference type="VEuPathDB" id="VectorBase:ADAC004106"/>
<dbReference type="InterPro" id="IPR001680">
    <property type="entry name" value="WD40_rpt"/>
</dbReference>
<dbReference type="InterPro" id="IPR015943">
    <property type="entry name" value="WD40/YVTN_repeat-like_dom_sf"/>
</dbReference>
<dbReference type="PROSITE" id="PS50294">
    <property type="entry name" value="WD_REPEATS_REGION"/>
    <property type="match status" value="7"/>
</dbReference>
<organism evidence="6">
    <name type="scientific">Anopheles darlingi</name>
    <name type="common">Mosquito</name>
    <dbReference type="NCBI Taxonomy" id="43151"/>
    <lineage>
        <taxon>Eukaryota</taxon>
        <taxon>Metazoa</taxon>
        <taxon>Ecdysozoa</taxon>
        <taxon>Arthropoda</taxon>
        <taxon>Hexapoda</taxon>
        <taxon>Insecta</taxon>
        <taxon>Pterygota</taxon>
        <taxon>Neoptera</taxon>
        <taxon>Endopterygota</taxon>
        <taxon>Diptera</taxon>
        <taxon>Nematocera</taxon>
        <taxon>Culicoidea</taxon>
        <taxon>Culicidae</taxon>
        <taxon>Anophelinae</taxon>
        <taxon>Anopheles</taxon>
    </lineage>
</organism>
<feature type="domain" description="NWD1/2-like winged helix-turn-helix" evidence="5">
    <location>
        <begin position="614"/>
        <end position="718"/>
    </location>
</feature>
<dbReference type="SMART" id="SM00320">
    <property type="entry name" value="WD40"/>
    <property type="match status" value="12"/>
</dbReference>
<evidence type="ECO:0000259" key="5">
    <source>
        <dbReference type="Pfam" id="PF25469"/>
    </source>
</evidence>
<dbReference type="Gene3D" id="2.130.10.10">
    <property type="entry name" value="YVTN repeat-like/Quinoprotein amine dehydrogenase"/>
    <property type="match status" value="4"/>
</dbReference>
<accession>A0A2M4CHJ1</accession>
<dbReference type="SUPFAM" id="SSF50998">
    <property type="entry name" value="Quinoprotein alcohol dehydrogenase-like"/>
    <property type="match status" value="1"/>
</dbReference>
<evidence type="ECO:0000256" key="3">
    <source>
        <dbReference type="PROSITE-ProRule" id="PRU00221"/>
    </source>
</evidence>
<feature type="region of interest" description="Disordered" evidence="4">
    <location>
        <begin position="1802"/>
        <end position="1824"/>
    </location>
</feature>
<dbReference type="PROSITE" id="PS00678">
    <property type="entry name" value="WD_REPEATS_1"/>
    <property type="match status" value="3"/>
</dbReference>
<feature type="repeat" description="WD" evidence="3">
    <location>
        <begin position="957"/>
        <end position="996"/>
    </location>
</feature>
<dbReference type="InterPro" id="IPR020472">
    <property type="entry name" value="WD40_PAC1"/>
</dbReference>
<feature type="region of interest" description="Disordered" evidence="4">
    <location>
        <begin position="1665"/>
        <end position="1701"/>
    </location>
</feature>
<feature type="compositionally biased region" description="Acidic residues" evidence="4">
    <location>
        <begin position="222"/>
        <end position="240"/>
    </location>
</feature>
<dbReference type="PANTHER" id="PTHR19871:SF28">
    <property type="entry name" value="AAA+ ATPASE DOMAIN-CONTAINING PROTEIN"/>
    <property type="match status" value="1"/>
</dbReference>
<dbReference type="InterPro" id="IPR027417">
    <property type="entry name" value="P-loop_NTPase"/>
</dbReference>
<evidence type="ECO:0000256" key="2">
    <source>
        <dbReference type="ARBA" id="ARBA00022737"/>
    </source>
</evidence>
<dbReference type="InterPro" id="IPR036322">
    <property type="entry name" value="WD40_repeat_dom_sf"/>
</dbReference>
<feature type="repeat" description="WD" evidence="3">
    <location>
        <begin position="1264"/>
        <end position="1305"/>
    </location>
</feature>
<dbReference type="InterPro" id="IPR052752">
    <property type="entry name" value="NACHT-WD_repeat"/>
</dbReference>
<dbReference type="Gene3D" id="3.40.50.300">
    <property type="entry name" value="P-loop containing nucleotide triphosphate hydrolases"/>
    <property type="match status" value="1"/>
</dbReference>
<feature type="region of interest" description="Disordered" evidence="4">
    <location>
        <begin position="204"/>
        <end position="242"/>
    </location>
</feature>
<dbReference type="CDD" id="cd00200">
    <property type="entry name" value="WD40"/>
    <property type="match status" value="2"/>
</dbReference>
<evidence type="ECO:0000256" key="4">
    <source>
        <dbReference type="SAM" id="MobiDB-lite"/>
    </source>
</evidence>
<keyword evidence="2" id="KW-0677">Repeat</keyword>
<dbReference type="PANTHER" id="PTHR19871">
    <property type="entry name" value="BETA TRANSDUCIN-RELATED PROTEIN"/>
    <property type="match status" value="1"/>
</dbReference>
<sequence length="1896" mass="212203">MAATIEDAVFNALRGHHNEQTKLPSPRIIKIYVASLRDDFKEERRVLLEVIGPDLQSLYDDRQIEVELVDIHFGTGCDGLTAVDLDPYVLEDHLEEIETCRTVSKSVFLIVLLGSRLGNFLLPTKLEPAVHAAIAERCNEEESERLHKWYRSGSVPETDRNAVDGSCYWLTTDYRKLDRAEWSVECEQLRCLLERKIDDILQRTTANSGPTTTTTTNGDDHGDGDDDADGGGGGDDDDDEKQQFCDNLKRLTTRAIAREIEKGLESSSGRILALFRHWTDGQSESGANDGRGGITPGIEQLERRLTDALPAANHQTLTVDWAENGIDPELECHDLYLTGFKNKMFEMMKASIDQDMAKDPNGGKGRKKTVQEIFHEHSTHLMYLNEHLSANGYISSRVPERIRQNVQMNFRSGSRHPPYFVYGGHGSGKSTLLSHIYQQLPGWFEHTKTHRLIRYASATPRSAYNLELLRVVCQQLAIILNIPEGYLPKDASFDPLYINNWFQNLLKHCEDLHNELLFLFIDDLHRLHPLDCDIVAALSWLPISLPWNVFLIVSTTVPIESLKLTPMQKERFKCSDYFFDLSLEQNETVVRPWAPLRDSGDIPGGVIGDSTLTFVQRVNAVFDAMEQRFGVKGFSRLAVYITCSEYGLTETELLELLMPTQDADVVIDSREGDFNFSTFRSIRNQMRLVLREKLMSGKLLIVWRHSICAEITKARYMTPDITRAIHSELVNLFFPPDGDDSDDMSTEQHSRKSSVQTQQDDNVTQVLNLGPDISYSIRHVEEAWHHLIKSEDTKKLKEIAVCNFDFLLAAVQTVSISYLRCLIEHVRCYILDRDIELVYYTIRKSSDVLTRDPMQLGAQLISWLKSVSAHEGPQALLSVTVQSATAWCDGYTVPLLVPLTGWLPVPLPSQIRCMTVPGPGPVRCIAVSPSKQHLILSPKVGDPQMWHIMSNNLVHTFKGHSGPVTYMKVQSQYLVTASEDTSVIVWDMRTLETKLRLREHIAPALCATLALDNKYLISGSDDSSIIVALFEGGKLVTKIDHHRGPVTALHVSYPSEVLVSCSHDATVCLWSLESFTLLNCIQMSQPILNIQISCDSTFLLLHCADNGLYLRSLTTGTELHALKGHKSKVRALCIAMDSQRAIVGGEDTRALIFDMHSGRMIRSLPPNPGAVTAVYVMEKDDYLITAGGNKITFYSFRNEDSIVNYYPKKKKTLKKFHRNRLALQSTSSPVICFDLSRDSTMAAVASSRCVQIWQLNSPELTSILEGHTATVTCVSFAPNCELIASGSEDKTVNVWSLALGTVTATFKGHTTSITTATFMMDSRRIISADRDGCLYVWIADSGIVLQSVQGPHKCLSVTNNMKFAVCTNGDNSLRIWSLTREDEKYTVSHSDEITCFVITADSLYIITGSRDMSLKVWQATGGKLAQVLVGHTDAVSCVAVSVTTKSQVISGSKDSNLIIWDIHTGEEIHTLAGHLGPVTCVKVSADGTTAVSGSDDKTLIVWETKRGLALTSLQLHVQFTRFDISLECSRIVVQLVDSSCLPIICLHNSPASYMKLPTYSAPARDVEDLRPAGPKRPARRLLKKEVSLDTYTWQKKYAHLTSSVMMAQVDERLKRRFSVSASMEEISKLAEAKNVESQANLGPEQAALAQSQHFDQLEALWNKRSPPRRRLNASLSRQSSLVEDRIDSSDEDEFQEERSGRSKRLALFHASRPVSLSVDAWTCTATTTSASLYCSTTTSAITSTATASVPYHHAYHHHLPYQHQYHHPHHQPDLLREVLLLKKQHSVPTTTTTMMTATVTSWMGSDPTDPDRGSSGANRLKQSSTETDMHALFRHCSGTLGTLSCHSRRRASSPEGEQYQYVGRRRSRSIDNLRHDAALCQRTYHRNSISHSCRMQ</sequence>
<name>A0A2M4CHJ1_ANODA</name>
<dbReference type="SUPFAM" id="SSF50978">
    <property type="entry name" value="WD40 repeat-like"/>
    <property type="match status" value="1"/>
</dbReference>
<dbReference type="EMBL" id="GGFL01000616">
    <property type="protein sequence ID" value="MBW64794.1"/>
    <property type="molecule type" value="Transcribed_RNA"/>
</dbReference>
<feature type="repeat" description="WD" evidence="3">
    <location>
        <begin position="1471"/>
        <end position="1512"/>
    </location>
</feature>
<dbReference type="InterPro" id="IPR057588">
    <property type="entry name" value="NWD1/2-like_WH"/>
</dbReference>
<feature type="repeat" description="WD" evidence="3">
    <location>
        <begin position="1306"/>
        <end position="1347"/>
    </location>
</feature>
<dbReference type="Pfam" id="PF25469">
    <property type="entry name" value="WHD_NWD1"/>
    <property type="match status" value="1"/>
</dbReference>
<feature type="repeat" description="WD" evidence="3">
    <location>
        <begin position="1122"/>
        <end position="1163"/>
    </location>
</feature>
<feature type="repeat" description="WD" evidence="3">
    <location>
        <begin position="1386"/>
        <end position="1427"/>
    </location>
</feature>
<feature type="repeat" description="WD" evidence="3">
    <location>
        <begin position="1039"/>
        <end position="1074"/>
    </location>
</feature>
<feature type="repeat" description="WD" evidence="3">
    <location>
        <begin position="1428"/>
        <end position="1470"/>
    </location>
</feature>
<evidence type="ECO:0000313" key="6">
    <source>
        <dbReference type="EMBL" id="MBW64794.1"/>
    </source>
</evidence>
<keyword evidence="1 3" id="KW-0853">WD repeat</keyword>
<proteinExistence type="predicted"/>
<dbReference type="Pfam" id="PF00400">
    <property type="entry name" value="WD40"/>
    <property type="match status" value="8"/>
</dbReference>
<feature type="compositionally biased region" description="Polar residues" evidence="4">
    <location>
        <begin position="1815"/>
        <end position="1824"/>
    </location>
</feature>
<reference evidence="6" key="1">
    <citation type="submission" date="2018-01" db="EMBL/GenBank/DDBJ databases">
        <title>An insight into the sialome of Amazonian anophelines.</title>
        <authorList>
            <person name="Ribeiro J.M."/>
            <person name="Scarpassa V."/>
            <person name="Calvo E."/>
        </authorList>
    </citation>
    <scope>NUCLEOTIDE SEQUENCE</scope>
</reference>
<dbReference type="InterPro" id="IPR019775">
    <property type="entry name" value="WD40_repeat_CS"/>
</dbReference>
<dbReference type="SUPFAM" id="SSF52540">
    <property type="entry name" value="P-loop containing nucleoside triphosphate hydrolases"/>
    <property type="match status" value="1"/>
</dbReference>
<dbReference type="VEuPathDB" id="VectorBase:ADAR2_008747"/>
<dbReference type="InterPro" id="IPR011047">
    <property type="entry name" value="Quinoprotein_ADH-like_sf"/>
</dbReference>